<proteinExistence type="predicted"/>
<dbReference type="Proteomes" id="UP001153076">
    <property type="component" value="Unassembled WGS sequence"/>
</dbReference>
<sequence length="152" mass="17368">MLLAEKNFQSSLWGWLVSTFNPLARVQFEENSVEITADPFVKALFQLVHPIELNERLSRLDPSLHGRGDSSTTDSGHVPLLAFSPLSTTLKLRSRSPNLRSALACNYMHLKLAEVDKSRVRQNFNFLLRQKKVFDIEYSTDTYEKEESIANP</sequence>
<name>A0A9Q1GUP5_9CARY</name>
<dbReference type="EMBL" id="JAKOGI010001162">
    <property type="protein sequence ID" value="KAJ8427271.1"/>
    <property type="molecule type" value="Genomic_DNA"/>
</dbReference>
<evidence type="ECO:0000313" key="2">
    <source>
        <dbReference type="Proteomes" id="UP001153076"/>
    </source>
</evidence>
<protein>
    <submittedName>
        <fullName evidence="1">Uncharacterized protein</fullName>
    </submittedName>
</protein>
<reference evidence="1" key="1">
    <citation type="submission" date="2022-04" db="EMBL/GenBank/DDBJ databases">
        <title>Carnegiea gigantea Genome sequencing and assembly v2.</title>
        <authorList>
            <person name="Copetti D."/>
            <person name="Sanderson M.J."/>
            <person name="Burquez A."/>
            <person name="Wojciechowski M.F."/>
        </authorList>
    </citation>
    <scope>NUCLEOTIDE SEQUENCE</scope>
    <source>
        <strain evidence="1">SGP5-SGP5p</strain>
        <tissue evidence="1">Aerial part</tissue>
    </source>
</reference>
<dbReference type="AlphaFoldDB" id="A0A9Q1GUP5"/>
<comment type="caution">
    <text evidence="1">The sequence shown here is derived from an EMBL/GenBank/DDBJ whole genome shotgun (WGS) entry which is preliminary data.</text>
</comment>
<organism evidence="1 2">
    <name type="scientific">Carnegiea gigantea</name>
    <dbReference type="NCBI Taxonomy" id="171969"/>
    <lineage>
        <taxon>Eukaryota</taxon>
        <taxon>Viridiplantae</taxon>
        <taxon>Streptophyta</taxon>
        <taxon>Embryophyta</taxon>
        <taxon>Tracheophyta</taxon>
        <taxon>Spermatophyta</taxon>
        <taxon>Magnoliopsida</taxon>
        <taxon>eudicotyledons</taxon>
        <taxon>Gunneridae</taxon>
        <taxon>Pentapetalae</taxon>
        <taxon>Caryophyllales</taxon>
        <taxon>Cactineae</taxon>
        <taxon>Cactaceae</taxon>
        <taxon>Cactoideae</taxon>
        <taxon>Echinocereeae</taxon>
        <taxon>Carnegiea</taxon>
    </lineage>
</organism>
<evidence type="ECO:0000313" key="1">
    <source>
        <dbReference type="EMBL" id="KAJ8427271.1"/>
    </source>
</evidence>
<keyword evidence="2" id="KW-1185">Reference proteome</keyword>
<accession>A0A9Q1GUP5</accession>
<gene>
    <name evidence="1" type="ORF">Cgig2_015026</name>
</gene>